<evidence type="ECO:0000313" key="7">
    <source>
        <dbReference type="EMBL" id="EEF60721.1"/>
    </source>
</evidence>
<proteinExistence type="predicted"/>
<organism evidence="7 8">
    <name type="scientific">Pedosphaera parvula (strain Ellin514)</name>
    <dbReference type="NCBI Taxonomy" id="320771"/>
    <lineage>
        <taxon>Bacteria</taxon>
        <taxon>Pseudomonadati</taxon>
        <taxon>Verrucomicrobiota</taxon>
        <taxon>Pedosphaerae</taxon>
        <taxon>Pedosphaerales</taxon>
        <taxon>Pedosphaeraceae</taxon>
        <taxon>Pedosphaera</taxon>
    </lineage>
</organism>
<evidence type="ECO:0000256" key="1">
    <source>
        <dbReference type="ARBA" id="ARBA00004236"/>
    </source>
</evidence>
<dbReference type="Pfam" id="PF00535">
    <property type="entry name" value="Glycos_transf_2"/>
    <property type="match status" value="1"/>
</dbReference>
<dbReference type="Proteomes" id="UP000003688">
    <property type="component" value="Unassembled WGS sequence"/>
</dbReference>
<dbReference type="InterPro" id="IPR029044">
    <property type="entry name" value="Nucleotide-diphossugar_trans"/>
</dbReference>
<name>B9XH86_PEDPL</name>
<dbReference type="AlphaFoldDB" id="B9XH86"/>
<evidence type="ECO:0000256" key="2">
    <source>
        <dbReference type="ARBA" id="ARBA00022475"/>
    </source>
</evidence>
<comment type="caution">
    <text evidence="7">The sequence shown here is derived from an EMBL/GenBank/DDBJ whole genome shotgun (WGS) entry which is preliminary data.</text>
</comment>
<reference evidence="7 8" key="1">
    <citation type="journal article" date="2011" name="J. Bacteriol.">
        <title>Genome sequence of 'Pedosphaera parvula' Ellin514, an aerobic Verrucomicrobial isolate from pasture soil.</title>
        <authorList>
            <person name="Kant R."/>
            <person name="van Passel M.W."/>
            <person name="Sangwan P."/>
            <person name="Palva A."/>
            <person name="Lucas S."/>
            <person name="Copeland A."/>
            <person name="Lapidus A."/>
            <person name="Glavina Del Rio T."/>
            <person name="Dalin E."/>
            <person name="Tice H."/>
            <person name="Bruce D."/>
            <person name="Goodwin L."/>
            <person name="Pitluck S."/>
            <person name="Chertkov O."/>
            <person name="Larimer F.W."/>
            <person name="Land M.L."/>
            <person name="Hauser L."/>
            <person name="Brettin T.S."/>
            <person name="Detter J.C."/>
            <person name="Han S."/>
            <person name="de Vos W.M."/>
            <person name="Janssen P.H."/>
            <person name="Smidt H."/>
        </authorList>
    </citation>
    <scope>NUCLEOTIDE SEQUENCE [LARGE SCALE GENOMIC DNA]</scope>
    <source>
        <strain evidence="7 8">Ellin514</strain>
    </source>
</reference>
<dbReference type="Gene3D" id="3.90.550.10">
    <property type="entry name" value="Spore Coat Polysaccharide Biosynthesis Protein SpsA, Chain A"/>
    <property type="match status" value="1"/>
</dbReference>
<keyword evidence="4 7" id="KW-0808">Transferase</keyword>
<evidence type="ECO:0000259" key="6">
    <source>
        <dbReference type="Pfam" id="PF00535"/>
    </source>
</evidence>
<sequence length="266" mass="30151">MGMDGKKLFARSTLQTITELKRPGITVFKRAHKKPKSTCGRMISIIIPAHNEEDYIGLTLNALNRQNYPNFETIVVANGCTDRTSAYALNNCSRLVVLSNKGLGISRNLGAKLAQGDILLFLDADTLLEPGALETIANKFTPDYAAGTLKGKPDNERFSHKTIYCVKNLIHRTGIHKGSAGAILCWREHFVATRGFDEGLQVRENSELIKRLRKFGKYRYIGDTAAITSMRRYEHGGTRRIMMLWFKIWMQSLFTDLHHKNYETIR</sequence>
<accession>B9XH86</accession>
<dbReference type="STRING" id="320771.Cflav_PD3579"/>
<dbReference type="GO" id="GO:0016757">
    <property type="term" value="F:glycosyltransferase activity"/>
    <property type="evidence" value="ECO:0007669"/>
    <property type="project" value="UniProtKB-KW"/>
</dbReference>
<comment type="subcellular location">
    <subcellularLocation>
        <location evidence="1">Cell membrane</location>
    </subcellularLocation>
</comment>
<evidence type="ECO:0000256" key="3">
    <source>
        <dbReference type="ARBA" id="ARBA00022676"/>
    </source>
</evidence>
<keyword evidence="2" id="KW-1003">Cell membrane</keyword>
<keyword evidence="8" id="KW-1185">Reference proteome</keyword>
<evidence type="ECO:0000256" key="4">
    <source>
        <dbReference type="ARBA" id="ARBA00022679"/>
    </source>
</evidence>
<feature type="domain" description="Glycosyltransferase 2-like" evidence="6">
    <location>
        <begin position="44"/>
        <end position="162"/>
    </location>
</feature>
<evidence type="ECO:0000256" key="5">
    <source>
        <dbReference type="ARBA" id="ARBA00023136"/>
    </source>
</evidence>
<dbReference type="GO" id="GO:0005886">
    <property type="term" value="C:plasma membrane"/>
    <property type="evidence" value="ECO:0007669"/>
    <property type="project" value="UniProtKB-SubCell"/>
</dbReference>
<gene>
    <name evidence="7" type="ORF">Cflav_PD3579</name>
</gene>
<evidence type="ECO:0000313" key="8">
    <source>
        <dbReference type="Proteomes" id="UP000003688"/>
    </source>
</evidence>
<dbReference type="PANTHER" id="PTHR43646">
    <property type="entry name" value="GLYCOSYLTRANSFERASE"/>
    <property type="match status" value="1"/>
</dbReference>
<dbReference type="EMBL" id="ABOX02000014">
    <property type="protein sequence ID" value="EEF60721.1"/>
    <property type="molecule type" value="Genomic_DNA"/>
</dbReference>
<protein>
    <submittedName>
        <fullName evidence="7">Glycosyl transferase family 2</fullName>
    </submittedName>
</protein>
<dbReference type="SUPFAM" id="SSF53448">
    <property type="entry name" value="Nucleotide-diphospho-sugar transferases"/>
    <property type="match status" value="1"/>
</dbReference>
<dbReference type="InterPro" id="IPR001173">
    <property type="entry name" value="Glyco_trans_2-like"/>
</dbReference>
<keyword evidence="5" id="KW-0472">Membrane</keyword>
<keyword evidence="3" id="KW-0328">Glycosyltransferase</keyword>
<dbReference type="PANTHER" id="PTHR43646:SF2">
    <property type="entry name" value="GLYCOSYLTRANSFERASE 2-LIKE DOMAIN-CONTAINING PROTEIN"/>
    <property type="match status" value="1"/>
</dbReference>